<evidence type="ECO:0000313" key="2">
    <source>
        <dbReference type="EMBL" id="RZN67959.1"/>
    </source>
</evidence>
<dbReference type="PANTHER" id="PTHR43449">
    <property type="entry name" value="NUCLEOTIDYLTRANSFERASE"/>
    <property type="match status" value="1"/>
</dbReference>
<comment type="caution">
    <text evidence="2">The sequence shown here is derived from an EMBL/GenBank/DDBJ whole genome shotgun (WGS) entry which is preliminary data.</text>
</comment>
<sequence length="137" mass="15682">MLALQWTTIPKNKQKGQLNMLKISLSSLKEKLNDYPFVDQLMDVIEKIKKYDPVGIVLFGSLAAGDFLNDSDADIVVIFGDERMDFLETISELKKLDDTGYIDFFPYGWKQFSDMLRDFNLLALDAFARGYTIHIGD</sequence>
<dbReference type="Gene3D" id="3.30.460.10">
    <property type="entry name" value="Beta Polymerase, domain 2"/>
    <property type="match status" value="1"/>
</dbReference>
<dbReference type="AlphaFoldDB" id="A0A520KVV8"/>
<proteinExistence type="predicted"/>
<dbReference type="Proteomes" id="UP000320766">
    <property type="component" value="Unassembled WGS sequence"/>
</dbReference>
<feature type="domain" description="Polymerase nucleotidyl transferase" evidence="1">
    <location>
        <begin position="43"/>
        <end position="93"/>
    </location>
</feature>
<dbReference type="PANTHER" id="PTHR43449:SF3">
    <property type="entry name" value="POLYMERASE NUCLEOTIDYL TRANSFERASE DOMAIN-CONTAINING PROTEIN"/>
    <property type="match status" value="1"/>
</dbReference>
<dbReference type="Pfam" id="PF01909">
    <property type="entry name" value="NTP_transf_2"/>
    <property type="match status" value="1"/>
</dbReference>
<dbReference type="SUPFAM" id="SSF81301">
    <property type="entry name" value="Nucleotidyltransferase"/>
    <property type="match status" value="1"/>
</dbReference>
<dbReference type="CDD" id="cd05403">
    <property type="entry name" value="NT_KNTase_like"/>
    <property type="match status" value="1"/>
</dbReference>
<protein>
    <submittedName>
        <fullName evidence="2">Nucleotidyltransferase domain-containing protein</fullName>
    </submittedName>
</protein>
<dbReference type="InterPro" id="IPR002934">
    <property type="entry name" value="Polymerase_NTP_transf_dom"/>
</dbReference>
<name>A0A520KVV8_9EURY</name>
<gene>
    <name evidence="2" type="ORF">EF807_06770</name>
</gene>
<feature type="non-terminal residue" evidence="2">
    <location>
        <position position="137"/>
    </location>
</feature>
<keyword evidence="2" id="KW-0808">Transferase</keyword>
<accession>A0A520KVV8</accession>
<reference evidence="2 3" key="1">
    <citation type="journal article" date="2019" name="Nat. Microbiol.">
        <title>Wide diversity of methane and short-chain alkane metabolisms in uncultured archaea.</title>
        <authorList>
            <person name="Borrel G."/>
            <person name="Adam P.S."/>
            <person name="McKay L.J."/>
            <person name="Chen L.X."/>
            <person name="Sierra-Garcia I.N."/>
            <person name="Sieber C.M."/>
            <person name="Letourneur Q."/>
            <person name="Ghozlane A."/>
            <person name="Andersen G.L."/>
            <person name="Li W.J."/>
            <person name="Hallam S.J."/>
            <person name="Muyzer G."/>
            <person name="de Oliveira V.M."/>
            <person name="Inskeep W.P."/>
            <person name="Banfield J.F."/>
            <person name="Gribaldo S."/>
        </authorList>
    </citation>
    <scope>NUCLEOTIDE SEQUENCE [LARGE SCALE GENOMIC DNA]</scope>
    <source>
        <strain evidence="2">NM1b</strain>
    </source>
</reference>
<evidence type="ECO:0000313" key="3">
    <source>
        <dbReference type="Proteomes" id="UP000320766"/>
    </source>
</evidence>
<organism evidence="2 3">
    <name type="scientific">Candidatus Methanolliviera hydrocarbonicum</name>
    <dbReference type="NCBI Taxonomy" id="2491085"/>
    <lineage>
        <taxon>Archaea</taxon>
        <taxon>Methanobacteriati</taxon>
        <taxon>Methanobacteriota</taxon>
        <taxon>Candidatus Methanoliparia</taxon>
        <taxon>Candidatus Methanoliparales</taxon>
        <taxon>Candidatus Methanollivieraceae</taxon>
        <taxon>Candidatus Methanolliviera</taxon>
    </lineage>
</organism>
<dbReference type="GO" id="GO:0016779">
    <property type="term" value="F:nucleotidyltransferase activity"/>
    <property type="evidence" value="ECO:0007669"/>
    <property type="project" value="InterPro"/>
</dbReference>
<dbReference type="EMBL" id="RXIL01000120">
    <property type="protein sequence ID" value="RZN67959.1"/>
    <property type="molecule type" value="Genomic_DNA"/>
</dbReference>
<evidence type="ECO:0000259" key="1">
    <source>
        <dbReference type="Pfam" id="PF01909"/>
    </source>
</evidence>
<dbReference type="InterPro" id="IPR043519">
    <property type="entry name" value="NT_sf"/>
</dbReference>